<sequence length="310" mass="35469">MRVATLYSYISKNISGAPPAHFLSKIESWSLLDKYGIKQYVTNDFLAGEYKWRLIFSPNGESGKHSDYISVYLAMSETDSLPANWEVTVVFSIFLFNQNTGNYRCSLGRTKRFQEIQHQWGFGKFISKKTLHDPSKGCVLHDNFVFGAEVFVVNREAITECLSLKVVETPCEHDWKISNFSKRNNIWNSKHFIAGDHKWKISLHPKGKGNTAGRYVSIYLYYVGSCASTLTERVQASFTLCINDQVNQIHEKITRTNEWFSASSNNYLGWRFLIDELDEINDSKKGLIVNDCCILNIEISVQAVVRGSIR</sequence>
<dbReference type="SUPFAM" id="SSF49599">
    <property type="entry name" value="TRAF domain-like"/>
    <property type="match status" value="2"/>
</dbReference>
<dbReference type="PROSITE" id="PS50144">
    <property type="entry name" value="MATH"/>
    <property type="match status" value="2"/>
</dbReference>
<dbReference type="Proteomes" id="UP000030748">
    <property type="component" value="Unassembled WGS sequence"/>
</dbReference>
<feature type="domain" description="MATH" evidence="1">
    <location>
        <begin position="170"/>
        <end position="299"/>
    </location>
</feature>
<dbReference type="PANTHER" id="PTHR46162:SF20">
    <property type="entry name" value="UBIQUITIN CARBOXYL-TERMINAL HYDROLASE 7-LIKE ISOFORM X1"/>
    <property type="match status" value="1"/>
</dbReference>
<name>A0A022PT09_ERYGU</name>
<dbReference type="Gene3D" id="2.60.210.10">
    <property type="entry name" value="Apoptosis, Tumor Necrosis Factor Receptor Associated Protein 2, Chain A"/>
    <property type="match status" value="2"/>
</dbReference>
<protein>
    <recommendedName>
        <fullName evidence="1">MATH domain-containing protein</fullName>
    </recommendedName>
</protein>
<dbReference type="InterPro" id="IPR002083">
    <property type="entry name" value="MATH/TRAF_dom"/>
</dbReference>
<dbReference type="InterPro" id="IPR008974">
    <property type="entry name" value="TRAF-like"/>
</dbReference>
<feature type="domain" description="MATH" evidence="1">
    <location>
        <begin position="19"/>
        <end position="150"/>
    </location>
</feature>
<reference evidence="2 3" key="1">
    <citation type="journal article" date="2013" name="Proc. Natl. Acad. Sci. U.S.A.">
        <title>Fine-scale variation in meiotic recombination in Mimulus inferred from population shotgun sequencing.</title>
        <authorList>
            <person name="Hellsten U."/>
            <person name="Wright K.M."/>
            <person name="Jenkins J."/>
            <person name="Shu S."/>
            <person name="Yuan Y."/>
            <person name="Wessler S.R."/>
            <person name="Schmutz J."/>
            <person name="Willis J.H."/>
            <person name="Rokhsar D.S."/>
        </authorList>
    </citation>
    <scope>NUCLEOTIDE SEQUENCE [LARGE SCALE GENOMIC DNA]</scope>
    <source>
        <strain evidence="3">cv. DUN x IM62</strain>
    </source>
</reference>
<dbReference type="CDD" id="cd00121">
    <property type="entry name" value="MATH"/>
    <property type="match status" value="2"/>
</dbReference>
<dbReference type="AlphaFoldDB" id="A0A022PT09"/>
<gene>
    <name evidence="2" type="ORF">MIMGU_mgv1a022193mg</name>
</gene>
<accession>A0A022PT09</accession>
<keyword evidence="3" id="KW-1185">Reference proteome</keyword>
<evidence type="ECO:0000259" key="1">
    <source>
        <dbReference type="PROSITE" id="PS50144"/>
    </source>
</evidence>
<dbReference type="SMART" id="SM00061">
    <property type="entry name" value="MATH"/>
    <property type="match status" value="2"/>
</dbReference>
<organism evidence="2 3">
    <name type="scientific">Erythranthe guttata</name>
    <name type="common">Yellow monkey flower</name>
    <name type="synonym">Mimulus guttatus</name>
    <dbReference type="NCBI Taxonomy" id="4155"/>
    <lineage>
        <taxon>Eukaryota</taxon>
        <taxon>Viridiplantae</taxon>
        <taxon>Streptophyta</taxon>
        <taxon>Embryophyta</taxon>
        <taxon>Tracheophyta</taxon>
        <taxon>Spermatophyta</taxon>
        <taxon>Magnoliopsida</taxon>
        <taxon>eudicotyledons</taxon>
        <taxon>Gunneridae</taxon>
        <taxon>Pentapetalae</taxon>
        <taxon>asterids</taxon>
        <taxon>lamiids</taxon>
        <taxon>Lamiales</taxon>
        <taxon>Phrymaceae</taxon>
        <taxon>Erythranthe</taxon>
    </lineage>
</organism>
<proteinExistence type="predicted"/>
<evidence type="ECO:0000313" key="3">
    <source>
        <dbReference type="Proteomes" id="UP000030748"/>
    </source>
</evidence>
<dbReference type="PANTHER" id="PTHR46162">
    <property type="entry name" value="TRAF-LIKE FAMILY PROTEIN"/>
    <property type="match status" value="1"/>
</dbReference>
<evidence type="ECO:0000313" key="2">
    <source>
        <dbReference type="EMBL" id="EYU19477.1"/>
    </source>
</evidence>
<dbReference type="eggNOG" id="KOG1987">
    <property type="taxonomic scope" value="Eukaryota"/>
</dbReference>
<dbReference type="Pfam" id="PF22486">
    <property type="entry name" value="MATH_2"/>
    <property type="match status" value="2"/>
</dbReference>
<dbReference type="EMBL" id="KI632290">
    <property type="protein sequence ID" value="EYU19477.1"/>
    <property type="molecule type" value="Genomic_DNA"/>
</dbReference>